<feature type="coiled-coil region" evidence="1">
    <location>
        <begin position="172"/>
        <end position="199"/>
    </location>
</feature>
<accession>A0A556TND2</accession>
<dbReference type="EMBL" id="VCAZ01000008">
    <property type="protein sequence ID" value="TSK28046.1"/>
    <property type="molecule type" value="Genomic_DNA"/>
</dbReference>
<evidence type="ECO:0000256" key="1">
    <source>
        <dbReference type="SAM" id="Coils"/>
    </source>
</evidence>
<evidence type="ECO:0000256" key="2">
    <source>
        <dbReference type="SAM" id="MobiDB-lite"/>
    </source>
</evidence>
<feature type="region of interest" description="Disordered" evidence="2">
    <location>
        <begin position="224"/>
        <end position="243"/>
    </location>
</feature>
<evidence type="ECO:0000313" key="3">
    <source>
        <dbReference type="EMBL" id="TSK28046.1"/>
    </source>
</evidence>
<feature type="compositionally biased region" description="Polar residues" evidence="2">
    <location>
        <begin position="1"/>
        <end position="17"/>
    </location>
</feature>
<reference evidence="3 4" key="1">
    <citation type="journal article" date="2019" name="Genome Biol. Evol.">
        <title>Whole-Genome Sequencing of the Giant Devil Catfish, Bagarius yarrelli.</title>
        <authorList>
            <person name="Jiang W."/>
            <person name="Lv Y."/>
            <person name="Cheng L."/>
            <person name="Yang K."/>
            <person name="Chao B."/>
            <person name="Wang X."/>
            <person name="Li Y."/>
            <person name="Pan X."/>
            <person name="You X."/>
            <person name="Zhang Y."/>
            <person name="Yang J."/>
            <person name="Li J."/>
            <person name="Zhang X."/>
            <person name="Liu S."/>
            <person name="Sun C."/>
            <person name="Yang J."/>
            <person name="Shi Q."/>
        </authorList>
    </citation>
    <scope>NUCLEOTIDE SEQUENCE [LARGE SCALE GENOMIC DNA]</scope>
    <source>
        <strain evidence="3">JWS20170419001</strain>
        <tissue evidence="3">Muscle</tissue>
    </source>
</reference>
<proteinExistence type="predicted"/>
<dbReference type="OrthoDB" id="8964777at2759"/>
<organism evidence="3 4">
    <name type="scientific">Bagarius yarrelli</name>
    <name type="common">Goonch</name>
    <name type="synonym">Bagrus yarrelli</name>
    <dbReference type="NCBI Taxonomy" id="175774"/>
    <lineage>
        <taxon>Eukaryota</taxon>
        <taxon>Metazoa</taxon>
        <taxon>Chordata</taxon>
        <taxon>Craniata</taxon>
        <taxon>Vertebrata</taxon>
        <taxon>Euteleostomi</taxon>
        <taxon>Actinopterygii</taxon>
        <taxon>Neopterygii</taxon>
        <taxon>Teleostei</taxon>
        <taxon>Ostariophysi</taxon>
        <taxon>Siluriformes</taxon>
        <taxon>Sisoridae</taxon>
        <taxon>Sisorinae</taxon>
        <taxon>Bagarius</taxon>
    </lineage>
</organism>
<keyword evidence="1" id="KW-0175">Coiled coil</keyword>
<evidence type="ECO:0000313" key="4">
    <source>
        <dbReference type="Proteomes" id="UP000319801"/>
    </source>
</evidence>
<feature type="region of interest" description="Disordered" evidence="2">
    <location>
        <begin position="1"/>
        <end position="40"/>
    </location>
</feature>
<sequence>MLTDANQPIDNQKTQHNVIHDLYPQPQDKSLSPSSSSSVPQIVLTESPISLSEMSLKQTTTQVSISAAQRNRNPESLAYSSYIIKSPRLSLLKLEPTTNQTRSQIPTLSRTVKELQTNMINESPSPPTVKKPARSVNKELRIQESFEVDKKRVTDTREVNQSQVQESKDDIRQSTYRRLDNLEETIRELELSLLDFGTQNIPTWPQSIPNTDSQIPPDAPIVSTIKSPGKGEIQRPPVPPKPSINMDVFKSGGGGKAISRLKHLQQSGLDKSKVGKQREDFLKNQGQQQRELFIVSSTRTGSLSGCLPTGLCNNHQEDPSSNQTKALLATLSTEALLLATTLRHRRLLREQTTNSSISNNNSLPDGRSSHDPNLLIGNSTTNKKKESDDVPPFVPATNTE</sequence>
<name>A0A556TND2_BAGYA</name>
<comment type="caution">
    <text evidence="3">The sequence shown here is derived from an EMBL/GenBank/DDBJ whole genome shotgun (WGS) entry which is preliminary data.</text>
</comment>
<protein>
    <submittedName>
        <fullName evidence="3">Uncharacterized protein</fullName>
    </submittedName>
</protein>
<feature type="region of interest" description="Disordered" evidence="2">
    <location>
        <begin position="349"/>
        <end position="400"/>
    </location>
</feature>
<dbReference type="Proteomes" id="UP000319801">
    <property type="component" value="Unassembled WGS sequence"/>
</dbReference>
<dbReference type="AlphaFoldDB" id="A0A556TND2"/>
<gene>
    <name evidence="3" type="ORF">Baya_2233</name>
</gene>
<keyword evidence="4" id="KW-1185">Reference proteome</keyword>